<sequence>MATLVSLAQVNSALRLDLEGTEPDFSTDERSPDVLLKIKQAEDICLDFIQPKPDPAWTADDAPGRVTAAIIVAVGCLLDESEDSLAMISGLSGVNVDQRNPIAALLWRLRKPSMA</sequence>
<dbReference type="STRING" id="1121477.SAMN02745223_01303"/>
<reference evidence="2 4" key="2">
    <citation type="submission" date="2016-11" db="EMBL/GenBank/DDBJ databases">
        <authorList>
            <person name="Jaros S."/>
            <person name="Januszkiewicz K."/>
            <person name="Wedrychowicz H."/>
        </authorList>
    </citation>
    <scope>NUCLEOTIDE SEQUENCE [LARGE SCALE GENOMIC DNA]</scope>
    <source>
        <strain evidence="2 4">DSM 17137</strain>
    </source>
</reference>
<dbReference type="PATRIC" id="fig|1121477.3.peg.1574"/>
<gene>
    <name evidence="2" type="ORF">SAMN02745223_01303</name>
    <name evidence="1" type="ORF">VW29_02595</name>
</gene>
<evidence type="ECO:0000313" key="1">
    <source>
        <dbReference type="EMBL" id="KKB86464.1"/>
    </source>
</evidence>
<evidence type="ECO:0008006" key="5">
    <source>
        <dbReference type="Google" id="ProtNLM"/>
    </source>
</evidence>
<name>A0A0F5LW92_9HYPH</name>
<dbReference type="EMBL" id="LAJF01000036">
    <property type="protein sequence ID" value="KKB86464.1"/>
    <property type="molecule type" value="Genomic_DNA"/>
</dbReference>
<keyword evidence="3" id="KW-1185">Reference proteome</keyword>
<evidence type="ECO:0000313" key="4">
    <source>
        <dbReference type="Proteomes" id="UP000184533"/>
    </source>
</evidence>
<protein>
    <recommendedName>
        <fullName evidence="5">Phage gp6-like head-tail connector protein</fullName>
    </recommendedName>
</protein>
<dbReference type="Proteomes" id="UP000184533">
    <property type="component" value="Unassembled WGS sequence"/>
</dbReference>
<dbReference type="EMBL" id="FQVC01000003">
    <property type="protein sequence ID" value="SHE87982.1"/>
    <property type="molecule type" value="Genomic_DNA"/>
</dbReference>
<organism evidence="1 3">
    <name type="scientific">Devosia limi DSM 17137</name>
    <dbReference type="NCBI Taxonomy" id="1121477"/>
    <lineage>
        <taxon>Bacteria</taxon>
        <taxon>Pseudomonadati</taxon>
        <taxon>Pseudomonadota</taxon>
        <taxon>Alphaproteobacteria</taxon>
        <taxon>Hyphomicrobiales</taxon>
        <taxon>Devosiaceae</taxon>
        <taxon>Devosia</taxon>
    </lineage>
</organism>
<proteinExistence type="predicted"/>
<dbReference type="OrthoDB" id="8451124at2"/>
<accession>A0A0F5LW92</accession>
<evidence type="ECO:0000313" key="2">
    <source>
        <dbReference type="EMBL" id="SHE87982.1"/>
    </source>
</evidence>
<reference evidence="1 3" key="1">
    <citation type="submission" date="2015-03" db="EMBL/GenBank/DDBJ databases">
        <authorList>
            <person name="Hassan Y.I."/>
            <person name="Lepp D."/>
            <person name="Zhou T."/>
        </authorList>
    </citation>
    <scope>NUCLEOTIDE SEQUENCE [LARGE SCALE GENOMIC DNA]</scope>
    <source>
        <strain evidence="1 3">DSM 17137</strain>
    </source>
</reference>
<dbReference type="Proteomes" id="UP000033608">
    <property type="component" value="Unassembled WGS sequence"/>
</dbReference>
<evidence type="ECO:0000313" key="3">
    <source>
        <dbReference type="Proteomes" id="UP000033608"/>
    </source>
</evidence>
<dbReference type="AlphaFoldDB" id="A0A0F5LW92"/>
<dbReference type="RefSeq" id="WP_046133793.1">
    <property type="nucleotide sequence ID" value="NZ_FQVC01000003.1"/>
</dbReference>